<dbReference type="GO" id="GO:0008168">
    <property type="term" value="F:methyltransferase activity"/>
    <property type="evidence" value="ECO:0007669"/>
    <property type="project" value="UniProtKB-KW"/>
</dbReference>
<dbReference type="SUPFAM" id="SSF81799">
    <property type="entry name" value="Putative methyltransferase TM0872, insert domain"/>
    <property type="match status" value="1"/>
</dbReference>
<protein>
    <submittedName>
        <fullName evidence="6">12S rRNA N4-methylcytidine (M4C) methyltransferase</fullName>
    </submittedName>
</protein>
<dbReference type="InterPro" id="IPR002903">
    <property type="entry name" value="RsmH"/>
</dbReference>
<dbReference type="InterPro" id="IPR023397">
    <property type="entry name" value="SAM-dep_MeTrfase_MraW_recog"/>
</dbReference>
<proteinExistence type="inferred from homology"/>
<dbReference type="Gene3D" id="1.10.150.170">
    <property type="entry name" value="Putative methyltransferase TM0872, insert domain"/>
    <property type="match status" value="1"/>
</dbReference>
<keyword evidence="4" id="KW-0949">S-adenosyl-L-methionine</keyword>
<dbReference type="Gene3D" id="3.40.50.150">
    <property type="entry name" value="Vaccinia Virus protein VP39"/>
    <property type="match status" value="1"/>
</dbReference>
<comment type="similarity">
    <text evidence="1">Belongs to the methyltransferase superfamily. RsmH family.</text>
</comment>
<dbReference type="GeneID" id="101850829"/>
<dbReference type="RefSeq" id="XP_012941577.1">
    <property type="nucleotide sequence ID" value="XM_013086123.2"/>
</dbReference>
<evidence type="ECO:0000256" key="4">
    <source>
        <dbReference type="ARBA" id="ARBA00022691"/>
    </source>
</evidence>
<accession>A0ABM1A660</accession>
<dbReference type="InterPro" id="IPR029063">
    <property type="entry name" value="SAM-dependent_MTases_sf"/>
</dbReference>
<keyword evidence="2 6" id="KW-0489">Methyltransferase</keyword>
<dbReference type="SUPFAM" id="SSF53335">
    <property type="entry name" value="S-adenosyl-L-methionine-dependent methyltransferases"/>
    <property type="match status" value="1"/>
</dbReference>
<evidence type="ECO:0000313" key="6">
    <source>
        <dbReference type="RefSeq" id="XP_012941577.1"/>
    </source>
</evidence>
<dbReference type="GO" id="GO:0032259">
    <property type="term" value="P:methylation"/>
    <property type="evidence" value="ECO:0007669"/>
    <property type="project" value="UniProtKB-KW"/>
</dbReference>
<evidence type="ECO:0000256" key="2">
    <source>
        <dbReference type="ARBA" id="ARBA00022603"/>
    </source>
</evidence>
<evidence type="ECO:0000256" key="3">
    <source>
        <dbReference type="ARBA" id="ARBA00022679"/>
    </source>
</evidence>
<dbReference type="Pfam" id="PF01795">
    <property type="entry name" value="Methyltransf_5"/>
    <property type="match status" value="1"/>
</dbReference>
<sequence>MVNEVLQALQPSDGQVIVDMTFGAGGHAKEILSSSSSIKYIGSDRDPLARRLANRLAAQHRASGNELIPVLGRFSELPTHLSHLGITPGSVDGFLFDLGASSMQFDHAVRGFSISKDGPLDMRMDGHRFPESPTAADVVNTLDPSDLAHILKKYGEESRAREIAHALVEARYAFGNFTRTEQLARVVKSVFNSKAFRHDKLYRQAHVATKTFQALRIFVNNELNELHNGLEVARHFLKPGGRCVVISFHSLEDRIVKRHFHGIDVDQAANLTIHDHFRNANVSFDVDTIKQDYMSRPWRPLSRKVTEPLDEECYRNPRARSAKLRAAVKENYIVAEEQIK</sequence>
<dbReference type="HAMAP" id="MF_01007">
    <property type="entry name" value="16SrRNA_methyltr_H"/>
    <property type="match status" value="1"/>
</dbReference>
<dbReference type="PANTHER" id="PTHR11265">
    <property type="entry name" value="S-ADENOSYL-METHYLTRANSFERASE MRAW"/>
    <property type="match status" value="1"/>
</dbReference>
<dbReference type="PANTHER" id="PTHR11265:SF0">
    <property type="entry name" value="12S RRNA N4-METHYLCYTIDINE METHYLTRANSFERASE"/>
    <property type="match status" value="1"/>
</dbReference>
<gene>
    <name evidence="6" type="primary">LOC101850829</name>
</gene>
<keyword evidence="3" id="KW-0808">Transferase</keyword>
<keyword evidence="5" id="KW-1185">Reference proteome</keyword>
<organism evidence="5 6">
    <name type="scientific">Aplysia californica</name>
    <name type="common">California sea hare</name>
    <dbReference type="NCBI Taxonomy" id="6500"/>
    <lineage>
        <taxon>Eukaryota</taxon>
        <taxon>Metazoa</taxon>
        <taxon>Spiralia</taxon>
        <taxon>Lophotrochozoa</taxon>
        <taxon>Mollusca</taxon>
        <taxon>Gastropoda</taxon>
        <taxon>Heterobranchia</taxon>
        <taxon>Euthyneura</taxon>
        <taxon>Tectipleura</taxon>
        <taxon>Aplysiida</taxon>
        <taxon>Aplysioidea</taxon>
        <taxon>Aplysiidae</taxon>
        <taxon>Aplysia</taxon>
    </lineage>
</organism>
<reference evidence="6" key="1">
    <citation type="submission" date="2025-08" db="UniProtKB">
        <authorList>
            <consortium name="RefSeq"/>
        </authorList>
    </citation>
    <scope>IDENTIFICATION</scope>
</reference>
<dbReference type="Proteomes" id="UP000694888">
    <property type="component" value="Unplaced"/>
</dbReference>
<name>A0ABM1A660_APLCA</name>
<evidence type="ECO:0000313" key="5">
    <source>
        <dbReference type="Proteomes" id="UP000694888"/>
    </source>
</evidence>
<evidence type="ECO:0000256" key="1">
    <source>
        <dbReference type="ARBA" id="ARBA00010396"/>
    </source>
</evidence>
<dbReference type="NCBIfam" id="TIGR00006">
    <property type="entry name" value="16S rRNA (cytosine(1402)-N(4))-methyltransferase RsmH"/>
    <property type="match status" value="1"/>
</dbReference>
<dbReference type="PIRSF" id="PIRSF004486">
    <property type="entry name" value="MraW"/>
    <property type="match status" value="1"/>
</dbReference>